<protein>
    <submittedName>
        <fullName evidence="2">Uncharacterized protein</fullName>
    </submittedName>
</protein>
<dbReference type="Proteomes" id="UP001273166">
    <property type="component" value="Unassembled WGS sequence"/>
</dbReference>
<gene>
    <name evidence="2" type="ORF">B0T15DRAFT_278201</name>
</gene>
<sequence>MMPASRRTTNTKRTILRFELESICIDDRPNVFREPQLVLKPQLELAPRRPYTGSRPRMPLWRHFLMVHVKDKADELVKLDLASFKEPSADATPVQRCTVTCFSPECSLLFRYTKEAENDGSSTLGVTLKNSFELDTLLRELSSLGIKIDHEQADEDRYPAPGSFPAGSLPGPNPNMSPGYRPSSNPRHLYSSSPPLTAASASQGLHWPYLESHLHGVQVQRTPSQPLGYPAGLQASHRPWSPAFVPLRPASALGVPGVLGEGIYKVSKIGSVSSSRPRVRRTSTVLEPHGPRLYTVSRHFDKTLNRADVLLSSRAQHLSRGLSLDPRAGKSANHPTGSPVMKPLDAESHRNLGQADPVMDPLTRAPGVLEGVPAAVRHQSTLRRLQTIDDISRPSMSTGFDGVDFQHCSENARVAFSQPETSSKTGGSVDDASIPASSQTLFDLPLIPNDDWLLRVSEIQLEGLCEARRIWDEFMERSGVKAASTESLTDLSKALAKFESEFTRRWDEAVSGTLQQMRDIRSGPYVL</sequence>
<feature type="region of interest" description="Disordered" evidence="1">
    <location>
        <begin position="321"/>
        <end position="341"/>
    </location>
</feature>
<reference evidence="2" key="1">
    <citation type="journal article" date="2023" name="Mol. Phylogenet. Evol.">
        <title>Genome-scale phylogeny and comparative genomics of the fungal order Sordariales.</title>
        <authorList>
            <person name="Hensen N."/>
            <person name="Bonometti L."/>
            <person name="Westerberg I."/>
            <person name="Brannstrom I.O."/>
            <person name="Guillou S."/>
            <person name="Cros-Aarteil S."/>
            <person name="Calhoun S."/>
            <person name="Haridas S."/>
            <person name="Kuo A."/>
            <person name="Mondo S."/>
            <person name="Pangilinan J."/>
            <person name="Riley R."/>
            <person name="LaButti K."/>
            <person name="Andreopoulos B."/>
            <person name="Lipzen A."/>
            <person name="Chen C."/>
            <person name="Yan M."/>
            <person name="Daum C."/>
            <person name="Ng V."/>
            <person name="Clum A."/>
            <person name="Steindorff A."/>
            <person name="Ohm R.A."/>
            <person name="Martin F."/>
            <person name="Silar P."/>
            <person name="Natvig D.O."/>
            <person name="Lalanne C."/>
            <person name="Gautier V."/>
            <person name="Ament-Velasquez S.L."/>
            <person name="Kruys A."/>
            <person name="Hutchinson M.I."/>
            <person name="Powell A.J."/>
            <person name="Barry K."/>
            <person name="Miller A.N."/>
            <person name="Grigoriev I.V."/>
            <person name="Debuchy R."/>
            <person name="Gladieux P."/>
            <person name="Hiltunen Thoren M."/>
            <person name="Johannesson H."/>
        </authorList>
    </citation>
    <scope>NUCLEOTIDE SEQUENCE</scope>
    <source>
        <strain evidence="2">CBS 333.67</strain>
    </source>
</reference>
<accession>A0AAJ0GP65</accession>
<evidence type="ECO:0000256" key="1">
    <source>
        <dbReference type="SAM" id="MobiDB-lite"/>
    </source>
</evidence>
<dbReference type="GeneID" id="87882375"/>
<reference evidence="2" key="2">
    <citation type="submission" date="2023-06" db="EMBL/GenBank/DDBJ databases">
        <authorList>
            <consortium name="Lawrence Berkeley National Laboratory"/>
            <person name="Mondo S.J."/>
            <person name="Hensen N."/>
            <person name="Bonometti L."/>
            <person name="Westerberg I."/>
            <person name="Brannstrom I.O."/>
            <person name="Guillou S."/>
            <person name="Cros-Aarteil S."/>
            <person name="Calhoun S."/>
            <person name="Haridas S."/>
            <person name="Kuo A."/>
            <person name="Pangilinan J."/>
            <person name="Riley R."/>
            <person name="Labutti K."/>
            <person name="Andreopoulos B."/>
            <person name="Lipzen A."/>
            <person name="Chen C."/>
            <person name="Yanf M."/>
            <person name="Daum C."/>
            <person name="Ng V."/>
            <person name="Clum A."/>
            <person name="Steindorff A."/>
            <person name="Ohm R."/>
            <person name="Martin F."/>
            <person name="Silar P."/>
            <person name="Natvig D."/>
            <person name="Lalanne C."/>
            <person name="Gautier V."/>
            <person name="Ament-Velasquez S.L."/>
            <person name="Kruys A."/>
            <person name="Hutchinson M.I."/>
            <person name="Powell A.J."/>
            <person name="Barry K."/>
            <person name="Miller A.N."/>
            <person name="Grigoriev I.V."/>
            <person name="Debuchy R."/>
            <person name="Gladieux P."/>
            <person name="Thoren M.H."/>
            <person name="Johannesson H."/>
        </authorList>
    </citation>
    <scope>NUCLEOTIDE SEQUENCE</scope>
    <source>
        <strain evidence="2">CBS 333.67</strain>
    </source>
</reference>
<dbReference type="AlphaFoldDB" id="A0AAJ0GP65"/>
<dbReference type="RefSeq" id="XP_062719311.1">
    <property type="nucleotide sequence ID" value="XM_062863546.1"/>
</dbReference>
<comment type="caution">
    <text evidence="2">The sequence shown here is derived from an EMBL/GenBank/DDBJ whole genome shotgun (WGS) entry which is preliminary data.</text>
</comment>
<proteinExistence type="predicted"/>
<organism evidence="2 3">
    <name type="scientific">Chaetomium strumarium</name>
    <dbReference type="NCBI Taxonomy" id="1170767"/>
    <lineage>
        <taxon>Eukaryota</taxon>
        <taxon>Fungi</taxon>
        <taxon>Dikarya</taxon>
        <taxon>Ascomycota</taxon>
        <taxon>Pezizomycotina</taxon>
        <taxon>Sordariomycetes</taxon>
        <taxon>Sordariomycetidae</taxon>
        <taxon>Sordariales</taxon>
        <taxon>Chaetomiaceae</taxon>
        <taxon>Chaetomium</taxon>
    </lineage>
</organism>
<evidence type="ECO:0000313" key="2">
    <source>
        <dbReference type="EMBL" id="KAK3303531.1"/>
    </source>
</evidence>
<feature type="region of interest" description="Disordered" evidence="1">
    <location>
        <begin position="152"/>
        <end position="197"/>
    </location>
</feature>
<name>A0AAJ0GP65_9PEZI</name>
<dbReference type="EMBL" id="JAUDZG010000006">
    <property type="protein sequence ID" value="KAK3303531.1"/>
    <property type="molecule type" value="Genomic_DNA"/>
</dbReference>
<evidence type="ECO:0000313" key="3">
    <source>
        <dbReference type="Proteomes" id="UP001273166"/>
    </source>
</evidence>
<keyword evidence="3" id="KW-1185">Reference proteome</keyword>